<proteinExistence type="predicted"/>
<dbReference type="STRING" id="44941.A0A397UZ73"/>
<organism evidence="1 2">
    <name type="scientific">Gigaspora rosea</name>
    <dbReference type="NCBI Taxonomy" id="44941"/>
    <lineage>
        <taxon>Eukaryota</taxon>
        <taxon>Fungi</taxon>
        <taxon>Fungi incertae sedis</taxon>
        <taxon>Mucoromycota</taxon>
        <taxon>Glomeromycotina</taxon>
        <taxon>Glomeromycetes</taxon>
        <taxon>Diversisporales</taxon>
        <taxon>Gigasporaceae</taxon>
        <taxon>Gigaspora</taxon>
    </lineage>
</organism>
<evidence type="ECO:0000313" key="2">
    <source>
        <dbReference type="Proteomes" id="UP000266673"/>
    </source>
</evidence>
<dbReference type="OrthoDB" id="2307758at2759"/>
<sequence>MFYVHVIVEEPPNVLYETAVNIAHIINTGTFKDLLFEIGSDQFLERNVLVFGREKKDNANCVLMNNAKRLYLPKKLTRENSRDRLYNELIDLFEEKRVGWFSGIQDSKGKIFIEHLSSALCEKCWDEIVPEVFSLTIAMRKYAEHLQKSAQLTYNAHHSTTVVQLYEFIEISEFLPSERIERHRWITLAAVNEKIPQYITREMRKPLLYSLIKILNPTILNMLHRDLTGDMSACNTNSKDNTPAVNDRRHGNILYMPWFISIRDLQKSIIQRLTLRYGDPLPDSICIPSLEWIRLQFWPTNSTVNRAIKHTGRFKIKYQVQIPTFTGVRNRPSLVPLDIPNSISDLFYNGDVYVGYKDTVFESSNAIRHAAEFFQAIDQKFSNEIPPILCIYTDGGPDHRTNFGSVQVSLISLFFKGDFDMLIALRTAPYHSWANPAERIMPILNLKVALVRNVFSKENEEIFEHLNTLEDIRKLVLNENPFKCYDPVLNIDIDELYQEISYIDETLRINETTWASLKKHDKLMKFIKSHCQQRLYSFQIKKCLQPNYLNHYASFNSIYGTETNECHCPSLLLNQEEQERGSNKEDHPLYNILFVRERISCSSPIETNYYACEHGDKVQLCYWCGTENDLSELPNSLTSHYKIVYPCCNACKELGKDHFTRLEIKVGQNSKRKKYES</sequence>
<name>A0A397UZ73_9GLOM</name>
<evidence type="ECO:0000313" key="1">
    <source>
        <dbReference type="EMBL" id="RIB15445.1"/>
    </source>
</evidence>
<gene>
    <name evidence="1" type="ORF">C2G38_2192330</name>
</gene>
<dbReference type="Proteomes" id="UP000266673">
    <property type="component" value="Unassembled WGS sequence"/>
</dbReference>
<accession>A0A397UZ73</accession>
<dbReference type="AlphaFoldDB" id="A0A397UZ73"/>
<reference evidence="1 2" key="1">
    <citation type="submission" date="2018-06" db="EMBL/GenBank/DDBJ databases">
        <title>Comparative genomics reveals the genomic features of Rhizophagus irregularis, R. cerebriforme, R. diaphanum and Gigaspora rosea, and their symbiotic lifestyle signature.</title>
        <authorList>
            <person name="Morin E."/>
            <person name="San Clemente H."/>
            <person name="Chen E.C.H."/>
            <person name="De La Providencia I."/>
            <person name="Hainaut M."/>
            <person name="Kuo A."/>
            <person name="Kohler A."/>
            <person name="Murat C."/>
            <person name="Tang N."/>
            <person name="Roy S."/>
            <person name="Loubradou J."/>
            <person name="Henrissat B."/>
            <person name="Grigoriev I.V."/>
            <person name="Corradi N."/>
            <person name="Roux C."/>
            <person name="Martin F.M."/>
        </authorList>
    </citation>
    <scope>NUCLEOTIDE SEQUENCE [LARGE SCALE GENOMIC DNA]</scope>
    <source>
        <strain evidence="1 2">DAOM 194757</strain>
    </source>
</reference>
<keyword evidence="2" id="KW-1185">Reference proteome</keyword>
<comment type="caution">
    <text evidence="1">The sequence shown here is derived from an EMBL/GenBank/DDBJ whole genome shotgun (WGS) entry which is preliminary data.</text>
</comment>
<protein>
    <submittedName>
        <fullName evidence="1">Uncharacterized protein</fullName>
    </submittedName>
</protein>
<dbReference type="EMBL" id="QKWP01000743">
    <property type="protein sequence ID" value="RIB15445.1"/>
    <property type="molecule type" value="Genomic_DNA"/>
</dbReference>